<proteinExistence type="predicted"/>
<comment type="caution">
    <text evidence="2">The sequence shown here is derived from an EMBL/GenBank/DDBJ whole genome shotgun (WGS) entry which is preliminary data.</text>
</comment>
<evidence type="ECO:0000313" key="2">
    <source>
        <dbReference type="EMBL" id="GFY77212.1"/>
    </source>
</evidence>
<feature type="region of interest" description="Disordered" evidence="1">
    <location>
        <begin position="1"/>
        <end position="24"/>
    </location>
</feature>
<keyword evidence="3" id="KW-1185">Reference proteome</keyword>
<accession>A0A8X7CTX1</accession>
<dbReference type="AlphaFoldDB" id="A0A8X7CTX1"/>
<dbReference type="OrthoDB" id="6605262at2759"/>
<feature type="compositionally biased region" description="Basic and acidic residues" evidence="1">
    <location>
        <begin position="137"/>
        <end position="156"/>
    </location>
</feature>
<sequence length="156" mass="17439">MPSNDRYSNGSHSNQPTITRTVTKSVVPVGSTDLVDPNVVLTKKHEEWTTSKRVVNHKTKQVETRVQRQLVLEDGRVIADSGPQVTTKTKEDVRVEESENTEHKSTGDDPPGPGYELIPGSTKVISEKTESNQTMTETKEENRQMHDDNIRDLSGE</sequence>
<organism evidence="2 3">
    <name type="scientific">Trichonephila inaurata madagascariensis</name>
    <dbReference type="NCBI Taxonomy" id="2747483"/>
    <lineage>
        <taxon>Eukaryota</taxon>
        <taxon>Metazoa</taxon>
        <taxon>Ecdysozoa</taxon>
        <taxon>Arthropoda</taxon>
        <taxon>Chelicerata</taxon>
        <taxon>Arachnida</taxon>
        <taxon>Araneae</taxon>
        <taxon>Araneomorphae</taxon>
        <taxon>Entelegynae</taxon>
        <taxon>Araneoidea</taxon>
        <taxon>Nephilidae</taxon>
        <taxon>Trichonephila</taxon>
        <taxon>Trichonephila inaurata</taxon>
    </lineage>
</organism>
<feature type="compositionally biased region" description="Basic and acidic residues" evidence="1">
    <location>
        <begin position="88"/>
        <end position="107"/>
    </location>
</feature>
<evidence type="ECO:0000256" key="1">
    <source>
        <dbReference type="SAM" id="MobiDB-lite"/>
    </source>
</evidence>
<dbReference type="EMBL" id="BMAV01022378">
    <property type="protein sequence ID" value="GFY77212.1"/>
    <property type="molecule type" value="Genomic_DNA"/>
</dbReference>
<gene>
    <name evidence="2" type="primary">AVEN_160312_2</name>
    <name evidence="2" type="ORF">TNIN_65521</name>
</gene>
<evidence type="ECO:0000313" key="3">
    <source>
        <dbReference type="Proteomes" id="UP000886998"/>
    </source>
</evidence>
<name>A0A8X7CTX1_9ARAC</name>
<feature type="non-terminal residue" evidence="2">
    <location>
        <position position="156"/>
    </location>
</feature>
<feature type="region of interest" description="Disordered" evidence="1">
    <location>
        <begin position="81"/>
        <end position="156"/>
    </location>
</feature>
<protein>
    <submittedName>
        <fullName evidence="2">Uncharacterized protein</fullName>
    </submittedName>
</protein>
<reference evidence="2" key="1">
    <citation type="submission" date="2020-08" db="EMBL/GenBank/DDBJ databases">
        <title>Multicomponent nature underlies the extraordinary mechanical properties of spider dragline silk.</title>
        <authorList>
            <person name="Kono N."/>
            <person name="Nakamura H."/>
            <person name="Mori M."/>
            <person name="Yoshida Y."/>
            <person name="Ohtoshi R."/>
            <person name="Malay A.D."/>
            <person name="Moran D.A.P."/>
            <person name="Tomita M."/>
            <person name="Numata K."/>
            <person name="Arakawa K."/>
        </authorList>
    </citation>
    <scope>NUCLEOTIDE SEQUENCE</scope>
</reference>
<dbReference type="Proteomes" id="UP000886998">
    <property type="component" value="Unassembled WGS sequence"/>
</dbReference>